<dbReference type="Pfam" id="PF03949">
    <property type="entry name" value="Malic_M"/>
    <property type="match status" value="1"/>
</dbReference>
<dbReference type="SUPFAM" id="SSF53223">
    <property type="entry name" value="Aminoacid dehydrogenase-like, N-terminal domain"/>
    <property type="match status" value="1"/>
</dbReference>
<evidence type="ECO:0000256" key="3">
    <source>
        <dbReference type="PIRSR" id="PIRSR000106-2"/>
    </source>
</evidence>
<dbReference type="Proteomes" id="UP000649617">
    <property type="component" value="Unassembled WGS sequence"/>
</dbReference>
<accession>A0A812S0E0</accession>
<evidence type="ECO:0000256" key="1">
    <source>
        <dbReference type="ARBA" id="ARBA00008785"/>
    </source>
</evidence>
<dbReference type="SMART" id="SM00919">
    <property type="entry name" value="Malic_M"/>
    <property type="match status" value="1"/>
</dbReference>
<dbReference type="NCBIfam" id="NF010052">
    <property type="entry name" value="PRK13529.1"/>
    <property type="match status" value="1"/>
</dbReference>
<comment type="caution">
    <text evidence="7">The sequence shown here is derived from an EMBL/GenBank/DDBJ whole genome shotgun (WGS) entry which is preliminary data.</text>
</comment>
<dbReference type="Pfam" id="PF00390">
    <property type="entry name" value="malic"/>
    <property type="match status" value="1"/>
</dbReference>
<feature type="binding site" evidence="4">
    <location>
        <position position="244"/>
    </location>
    <ligand>
        <name>a divalent metal cation</name>
        <dbReference type="ChEBI" id="CHEBI:60240"/>
    </ligand>
</feature>
<dbReference type="PANTHER" id="PTHR23406">
    <property type="entry name" value="MALIC ENZYME-RELATED"/>
    <property type="match status" value="1"/>
</dbReference>
<protein>
    <submittedName>
        <fullName evidence="7">ME1 protein</fullName>
    </submittedName>
</protein>
<dbReference type="InterPro" id="IPR046346">
    <property type="entry name" value="Aminoacid_DH-like_N_sf"/>
</dbReference>
<dbReference type="SMART" id="SM01274">
    <property type="entry name" value="malic"/>
    <property type="match status" value="1"/>
</dbReference>
<evidence type="ECO:0000313" key="8">
    <source>
        <dbReference type="Proteomes" id="UP000649617"/>
    </source>
</evidence>
<evidence type="ECO:0000256" key="2">
    <source>
        <dbReference type="PIRSR" id="PIRSR000106-1"/>
    </source>
</evidence>
<feature type="domain" description="Malic enzyme NAD-binding" evidence="5">
    <location>
        <begin position="268"/>
        <end position="519"/>
    </location>
</feature>
<dbReference type="SUPFAM" id="SSF51735">
    <property type="entry name" value="NAD(P)-binding Rossmann-fold domains"/>
    <property type="match status" value="1"/>
</dbReference>
<gene>
    <name evidence="7" type="primary">ME1</name>
    <name evidence="7" type="ORF">SPIL2461_LOCUS11374</name>
</gene>
<feature type="binding site" evidence="3">
    <location>
        <position position="450"/>
    </location>
    <ligand>
        <name>(S)-malate</name>
        <dbReference type="ChEBI" id="CHEBI:15589"/>
    </ligand>
</feature>
<comment type="similarity">
    <text evidence="1">Belongs to the malic enzymes family.</text>
</comment>
<dbReference type="PIRSF" id="PIRSF000106">
    <property type="entry name" value="ME"/>
    <property type="match status" value="1"/>
</dbReference>
<feature type="binding site" evidence="3">
    <location>
        <position position="406"/>
    </location>
    <ligand>
        <name>(S)-malate</name>
        <dbReference type="ChEBI" id="CHEBI:15589"/>
    </ligand>
</feature>
<dbReference type="InterPro" id="IPR012301">
    <property type="entry name" value="Malic_N_dom"/>
</dbReference>
<dbReference type="InterPro" id="IPR036291">
    <property type="entry name" value="NAD(P)-bd_dom_sf"/>
</dbReference>
<dbReference type="GO" id="GO:0046872">
    <property type="term" value="F:metal ion binding"/>
    <property type="evidence" value="ECO:0007669"/>
    <property type="project" value="UniProtKB-KW"/>
</dbReference>
<feature type="binding site" evidence="4">
    <location>
        <position position="267"/>
    </location>
    <ligand>
        <name>a divalent metal cation</name>
        <dbReference type="ChEBI" id="CHEBI:60240"/>
    </ligand>
</feature>
<dbReference type="OrthoDB" id="5365701at2759"/>
<dbReference type="PANTHER" id="PTHR23406:SF90">
    <property type="entry name" value="MALIC ENZYME-RELATED"/>
    <property type="match status" value="1"/>
</dbReference>
<keyword evidence="8" id="KW-1185">Reference proteome</keyword>
<feature type="binding site" evidence="3">
    <location>
        <position position="154"/>
    </location>
    <ligand>
        <name>(S)-malate</name>
        <dbReference type="ChEBI" id="CHEBI:15589"/>
    </ligand>
</feature>
<dbReference type="Gene3D" id="3.40.50.10380">
    <property type="entry name" value="Malic enzyme, N-terminal domain"/>
    <property type="match status" value="1"/>
</dbReference>
<organism evidence="7 8">
    <name type="scientific">Symbiodinium pilosum</name>
    <name type="common">Dinoflagellate</name>
    <dbReference type="NCBI Taxonomy" id="2952"/>
    <lineage>
        <taxon>Eukaryota</taxon>
        <taxon>Sar</taxon>
        <taxon>Alveolata</taxon>
        <taxon>Dinophyceae</taxon>
        <taxon>Suessiales</taxon>
        <taxon>Symbiodiniaceae</taxon>
        <taxon>Symbiodinium</taxon>
    </lineage>
</organism>
<dbReference type="GO" id="GO:0051287">
    <property type="term" value="F:NAD binding"/>
    <property type="evidence" value="ECO:0007669"/>
    <property type="project" value="InterPro"/>
</dbReference>
<dbReference type="PRINTS" id="PR00072">
    <property type="entry name" value="MALOXRDTASE"/>
</dbReference>
<feature type="active site" description="Proton donor" evidence="2">
    <location>
        <position position="100"/>
    </location>
</feature>
<dbReference type="Gene3D" id="3.40.50.720">
    <property type="entry name" value="NAD(P)-binding Rossmann-like Domain"/>
    <property type="match status" value="1"/>
</dbReference>
<evidence type="ECO:0000313" key="7">
    <source>
        <dbReference type="EMBL" id="CAE7459153.1"/>
    </source>
</evidence>
<feature type="active site" description="Proton acceptor" evidence="2">
    <location>
        <position position="172"/>
    </location>
</feature>
<dbReference type="InterPro" id="IPR012302">
    <property type="entry name" value="Malic_NAD-bd"/>
</dbReference>
<keyword evidence="4" id="KW-0479">Metal-binding</keyword>
<dbReference type="InterPro" id="IPR001891">
    <property type="entry name" value="Malic_OxRdtase"/>
</dbReference>
<evidence type="ECO:0000256" key="4">
    <source>
        <dbReference type="PIRSR" id="PIRSR000106-3"/>
    </source>
</evidence>
<dbReference type="AlphaFoldDB" id="A0A812S0E0"/>
<sequence length="546" mass="58795">MARITGSDSSPRVAAELCDPLINRGTGFSADDRRTRQLEGLLPPRVESLVEQAARVLSNLRDQHNPLDKYSYLSALRDENETLFYHVVLDNLEEMLPIIYTPTVGEACTQWSRIYERPRGLYISAFAHRGRVAEVLENWPRPQASVIVVTDGGRILGLGDLGANGMGIPIGKLSLYTACAGIAPEICLPIALDVGTDNASLRNDPLYLGERQARLTGAPYDEFIEEFVSAVQTVFPETILQFEDFNNASAFRLLDRYSNTLCCFNDDVQGTGAMGLAGLYSAGRITGQGLAEQRILFVGAGEANLGFARTVVAAMQHEGLSAAQSKARCLFMDSRGLVVTSRTDLPAWKSVFAQDRAHTTDTRTVIEDFAPTAIIGASGVGARFDEDMLSAMARINHRPIVFALSNPTSKAECTAEQAFAWTQGRVVFASGSPFPPVTYETQTYSPGQGNNFYVFPGVGLGLLLAGATQVSDEMFLAAAHALADCVSAADLEQGRLFPPAAGMRDVAVAVAAAVADVAHAQGYATRQPEQDLCAAAASYMYVPHYS</sequence>
<dbReference type="GO" id="GO:0004473">
    <property type="term" value="F:malate dehydrogenase (decarboxylating) (NADP+) activity"/>
    <property type="evidence" value="ECO:0007669"/>
    <property type="project" value="TreeGrafter"/>
</dbReference>
<proteinExistence type="inferred from homology"/>
<feature type="domain" description="Malic enzyme N-terminal" evidence="6">
    <location>
        <begin position="77"/>
        <end position="258"/>
    </location>
</feature>
<evidence type="ECO:0000259" key="5">
    <source>
        <dbReference type="SMART" id="SM00919"/>
    </source>
</evidence>
<dbReference type="InterPro" id="IPR037062">
    <property type="entry name" value="Malic_N_dom_sf"/>
</dbReference>
<evidence type="ECO:0000259" key="6">
    <source>
        <dbReference type="SMART" id="SM01274"/>
    </source>
</evidence>
<comment type="cofactor">
    <cofactor evidence="4">
        <name>Mg(2+)</name>
        <dbReference type="ChEBI" id="CHEBI:18420"/>
    </cofactor>
    <cofactor evidence="4">
        <name>Mn(2+)</name>
        <dbReference type="ChEBI" id="CHEBI:29035"/>
    </cofactor>
    <text evidence="4">Divalent metal cations. Prefers magnesium or manganese.</text>
</comment>
<dbReference type="FunFam" id="3.40.50.720:FF:000635">
    <property type="entry name" value="NADP-dependent malic enzyme"/>
    <property type="match status" value="1"/>
</dbReference>
<feature type="binding site" evidence="4">
    <location>
        <position position="243"/>
    </location>
    <ligand>
        <name>a divalent metal cation</name>
        <dbReference type="ChEBI" id="CHEBI:60240"/>
    </ligand>
</feature>
<name>A0A812S0E0_SYMPI</name>
<reference evidence="7" key="1">
    <citation type="submission" date="2021-02" db="EMBL/GenBank/DDBJ databases">
        <authorList>
            <person name="Dougan E. K."/>
            <person name="Rhodes N."/>
            <person name="Thang M."/>
            <person name="Chan C."/>
        </authorList>
    </citation>
    <scope>NUCLEOTIDE SEQUENCE</scope>
</reference>
<dbReference type="EMBL" id="CAJNIZ010022223">
    <property type="protein sequence ID" value="CAE7459153.1"/>
    <property type="molecule type" value="Genomic_DNA"/>
</dbReference>
<dbReference type="GO" id="GO:0006108">
    <property type="term" value="P:malate metabolic process"/>
    <property type="evidence" value="ECO:0007669"/>
    <property type="project" value="TreeGrafter"/>
</dbReference>